<organism evidence="1">
    <name type="scientific">marine metagenome</name>
    <dbReference type="NCBI Taxonomy" id="408172"/>
    <lineage>
        <taxon>unclassified sequences</taxon>
        <taxon>metagenomes</taxon>
        <taxon>ecological metagenomes</taxon>
    </lineage>
</organism>
<proteinExistence type="predicted"/>
<dbReference type="EMBL" id="UINC01090255">
    <property type="protein sequence ID" value="SVC42031.1"/>
    <property type="molecule type" value="Genomic_DNA"/>
</dbReference>
<name>A0A382M476_9ZZZZ</name>
<evidence type="ECO:0000313" key="1">
    <source>
        <dbReference type="EMBL" id="SVC42031.1"/>
    </source>
</evidence>
<protein>
    <submittedName>
        <fullName evidence="1">Uncharacterized protein</fullName>
    </submittedName>
</protein>
<sequence length="100" mass="11079">MNNVMACRQDGTIIPCCFFGSNRAFKDLADLLGDDIKNINLKSGKTIDEINRSEEFQRIEATWNTDNPLPACVAACSSKEHIENEGLSNTGTETTIRELI</sequence>
<dbReference type="AlphaFoldDB" id="A0A382M476"/>
<gene>
    <name evidence="1" type="ORF">METZ01_LOCUS294885</name>
</gene>
<reference evidence="1" key="1">
    <citation type="submission" date="2018-05" db="EMBL/GenBank/DDBJ databases">
        <authorList>
            <person name="Lanie J.A."/>
            <person name="Ng W.-L."/>
            <person name="Kazmierczak K.M."/>
            <person name="Andrzejewski T.M."/>
            <person name="Davidsen T.M."/>
            <person name="Wayne K.J."/>
            <person name="Tettelin H."/>
            <person name="Glass J.I."/>
            <person name="Rusch D."/>
            <person name="Podicherti R."/>
            <person name="Tsui H.-C.T."/>
            <person name="Winkler M.E."/>
        </authorList>
    </citation>
    <scope>NUCLEOTIDE SEQUENCE</scope>
</reference>
<accession>A0A382M476</accession>